<dbReference type="OrthoDB" id="3675244at2"/>
<dbReference type="Gene3D" id="3.30.70.2150">
    <property type="match status" value="1"/>
</dbReference>
<dbReference type="Proteomes" id="UP000030351">
    <property type="component" value="Unassembled WGS sequence"/>
</dbReference>
<feature type="chain" id="PRO_5002017717" description="Chitin-binding protein" evidence="4">
    <location>
        <begin position="21"/>
        <end position="477"/>
    </location>
</feature>
<dbReference type="Gene3D" id="2.70.50.50">
    <property type="entry name" value="chitin-binding protein cbp21"/>
    <property type="match status" value="1"/>
</dbReference>
<evidence type="ECO:0000313" key="7">
    <source>
        <dbReference type="EMBL" id="KGT87066.1"/>
    </source>
</evidence>
<dbReference type="EMBL" id="JRUQ01000079">
    <property type="protein sequence ID" value="KGT87066.1"/>
    <property type="molecule type" value="Genomic_DNA"/>
</dbReference>
<keyword evidence="2" id="KW-0147">Chitin-binding</keyword>
<evidence type="ECO:0000256" key="1">
    <source>
        <dbReference type="ARBA" id="ARBA00022525"/>
    </source>
</evidence>
<keyword evidence="1" id="KW-0964">Secreted</keyword>
<keyword evidence="8" id="KW-1185">Reference proteome</keyword>
<keyword evidence="3 4" id="KW-0732">Signal</keyword>
<dbReference type="Gene3D" id="2.60.40.2550">
    <property type="match status" value="1"/>
</dbReference>
<dbReference type="CDD" id="cd21177">
    <property type="entry name" value="LPMO_AA10"/>
    <property type="match status" value="1"/>
</dbReference>
<organism evidence="7 8">
    <name type="scientific">Erwinia typographi</name>
    <dbReference type="NCBI Taxonomy" id="371042"/>
    <lineage>
        <taxon>Bacteria</taxon>
        <taxon>Pseudomonadati</taxon>
        <taxon>Pseudomonadota</taxon>
        <taxon>Gammaproteobacteria</taxon>
        <taxon>Enterobacterales</taxon>
        <taxon>Erwiniaceae</taxon>
        <taxon>Erwinia</taxon>
    </lineage>
</organism>
<protein>
    <recommendedName>
        <fullName evidence="9">Chitin-binding protein</fullName>
    </recommendedName>
</protein>
<dbReference type="AlphaFoldDB" id="A0A0A3YP12"/>
<dbReference type="NCBIfam" id="NF009690">
    <property type="entry name" value="PRK13211.1"/>
    <property type="match status" value="1"/>
</dbReference>
<evidence type="ECO:0000313" key="8">
    <source>
        <dbReference type="Proteomes" id="UP000030351"/>
    </source>
</evidence>
<reference evidence="7 8" key="1">
    <citation type="submission" date="2014-10" db="EMBL/GenBank/DDBJ databases">
        <title>Genome sequence of Erwinia typographi M043b.</title>
        <authorList>
            <person name="Chan K.-G."/>
            <person name="Tan W.-S."/>
        </authorList>
    </citation>
    <scope>NUCLEOTIDE SEQUENCE [LARGE SCALE GENOMIC DNA]</scope>
    <source>
        <strain evidence="7 8">M043b</strain>
    </source>
</reference>
<dbReference type="InterPro" id="IPR004302">
    <property type="entry name" value="Cellulose/chitin-bd_N"/>
</dbReference>
<dbReference type="InterPro" id="IPR041029">
    <property type="entry name" value="GbpA_2"/>
</dbReference>
<evidence type="ECO:0000259" key="5">
    <source>
        <dbReference type="Pfam" id="PF03067"/>
    </source>
</evidence>
<comment type="caution">
    <text evidence="7">The sequence shown here is derived from an EMBL/GenBank/DDBJ whole genome shotgun (WGS) entry which is preliminary data.</text>
</comment>
<evidence type="ECO:0000256" key="2">
    <source>
        <dbReference type="ARBA" id="ARBA00022669"/>
    </source>
</evidence>
<dbReference type="STRING" id="371042.NG99_24090"/>
<dbReference type="Pfam" id="PF03067">
    <property type="entry name" value="LPMO_10"/>
    <property type="match status" value="1"/>
</dbReference>
<gene>
    <name evidence="7" type="ORF">NG99_24090</name>
</gene>
<dbReference type="InterPro" id="IPR051024">
    <property type="entry name" value="GlcNAc_Chitin_IntDeg"/>
</dbReference>
<feature type="domain" description="Chitin-binding type-4" evidence="5">
    <location>
        <begin position="21"/>
        <end position="186"/>
    </location>
</feature>
<dbReference type="eggNOG" id="COG3397">
    <property type="taxonomic scope" value="Bacteria"/>
</dbReference>
<accession>A0A0A3YP12</accession>
<feature type="domain" description="N-acetylglucosamine binding protein A" evidence="6">
    <location>
        <begin position="204"/>
        <end position="295"/>
    </location>
</feature>
<dbReference type="PANTHER" id="PTHR34823:SF1">
    <property type="entry name" value="CHITIN-BINDING TYPE-4 DOMAIN-CONTAINING PROTEIN"/>
    <property type="match status" value="1"/>
</dbReference>
<evidence type="ECO:0000256" key="4">
    <source>
        <dbReference type="SAM" id="SignalP"/>
    </source>
</evidence>
<feature type="signal peptide" evidence="4">
    <location>
        <begin position="1"/>
        <end position="20"/>
    </location>
</feature>
<proteinExistence type="predicted"/>
<evidence type="ECO:0008006" key="9">
    <source>
        <dbReference type="Google" id="ProtNLM"/>
    </source>
</evidence>
<dbReference type="Pfam" id="PF18416">
    <property type="entry name" value="GbpA_2"/>
    <property type="match status" value="1"/>
</dbReference>
<dbReference type="SUPFAM" id="SSF81296">
    <property type="entry name" value="E set domains"/>
    <property type="match status" value="1"/>
</dbReference>
<dbReference type="InterPro" id="IPR014756">
    <property type="entry name" value="Ig_E-set"/>
</dbReference>
<sequence length="477" mass="52950">MKLKILALAVSALTVTGAWAHGYIQEPASRAYQCKLGQNLDCGNVTWEPQSVEQGSGFPSTKLPLDGELASASIPTFSQLNRQSMDAWAKTPIKAGKQKFTWNHTAPHKTTSWTYYITKQDWDANKPLTRGAFELTPFCTVQGNNKVPEHITTQECNVPERTGYQVIYGVWRIADTANSFYQVIDVDFGGKDNDQNQAPVENEWKQVDGVIYGKDLKVGDTVSISFFDKNGVIKGLNYQLYISNKDLTDKNRWSKALAEVINQQSQGLFQAGVMNSTTKTVEPVFGHNYLFIRSDLTALKNFALSYKESQTPAIQERIALTHFSAGKIMAGKSEVKFNADVSGRLNIEAKVYDKSGLARGYLKTEVNNTNRALSIQLEGIDPGDYILKVIATNANGDILQPDSINFKLEQDTAENTTPVVVDDLSVFPANMSSYKAGTRVMHPRNWTVYECLPFPNSGYCKQWSKSANQFEPGVGTN</sequence>
<dbReference type="RefSeq" id="WP_034898646.1">
    <property type="nucleotide sequence ID" value="NZ_JRUQ01000079.1"/>
</dbReference>
<evidence type="ECO:0000256" key="3">
    <source>
        <dbReference type="ARBA" id="ARBA00022729"/>
    </source>
</evidence>
<evidence type="ECO:0000259" key="6">
    <source>
        <dbReference type="Pfam" id="PF18416"/>
    </source>
</evidence>
<name>A0A0A3YP12_9GAMM</name>
<dbReference type="PANTHER" id="PTHR34823">
    <property type="entry name" value="GLCNAC-BINDING PROTEIN A"/>
    <property type="match status" value="1"/>
</dbReference>
<dbReference type="GO" id="GO:0008061">
    <property type="term" value="F:chitin binding"/>
    <property type="evidence" value="ECO:0007669"/>
    <property type="project" value="UniProtKB-KW"/>
</dbReference>